<dbReference type="Pfam" id="PF00005">
    <property type="entry name" value="ABC_tran"/>
    <property type="match status" value="1"/>
</dbReference>
<proteinExistence type="inferred from homology"/>
<keyword evidence="6" id="KW-1185">Reference proteome</keyword>
<keyword evidence="2" id="KW-0547">Nucleotide-binding</keyword>
<gene>
    <name evidence="5" type="ORF">ACFOMH_00250</name>
</gene>
<accession>A0ABV7QWP9</accession>
<evidence type="ECO:0000313" key="5">
    <source>
        <dbReference type="EMBL" id="MFC3526584.1"/>
    </source>
</evidence>
<dbReference type="EMBL" id="JBHRXJ010000001">
    <property type="protein sequence ID" value="MFC3526584.1"/>
    <property type="molecule type" value="Genomic_DNA"/>
</dbReference>
<evidence type="ECO:0000313" key="6">
    <source>
        <dbReference type="Proteomes" id="UP001595721"/>
    </source>
</evidence>
<dbReference type="SUPFAM" id="SSF52540">
    <property type="entry name" value="P-loop containing nucleoside triphosphate hydrolases"/>
    <property type="match status" value="1"/>
</dbReference>
<dbReference type="PANTHER" id="PTHR24220:SF689">
    <property type="entry name" value="LIPOPROTEIN-RELEASING SYSTEM ATP-BINDING PROTEIN LOLD"/>
    <property type="match status" value="1"/>
</dbReference>
<dbReference type="InterPro" id="IPR015854">
    <property type="entry name" value="ABC_transpr_LolD-like"/>
</dbReference>
<reference evidence="6" key="1">
    <citation type="journal article" date="2019" name="Int. J. Syst. Evol. Microbiol.">
        <title>The Global Catalogue of Microorganisms (GCM) 10K type strain sequencing project: providing services to taxonomists for standard genome sequencing and annotation.</title>
        <authorList>
            <consortium name="The Broad Institute Genomics Platform"/>
            <consortium name="The Broad Institute Genome Sequencing Center for Infectious Disease"/>
            <person name="Wu L."/>
            <person name="Ma J."/>
        </authorList>
    </citation>
    <scope>NUCLEOTIDE SEQUENCE [LARGE SCALE GENOMIC DNA]</scope>
    <source>
        <strain evidence="6">KCTC 42899</strain>
    </source>
</reference>
<keyword evidence="3 5" id="KW-0067">ATP-binding</keyword>
<organism evidence="5 6">
    <name type="scientific">Paracoccus mangrovi</name>
    <dbReference type="NCBI Taxonomy" id="1715645"/>
    <lineage>
        <taxon>Bacteria</taxon>
        <taxon>Pseudomonadati</taxon>
        <taxon>Pseudomonadota</taxon>
        <taxon>Alphaproteobacteria</taxon>
        <taxon>Rhodobacterales</taxon>
        <taxon>Paracoccaceae</taxon>
        <taxon>Paracoccus</taxon>
    </lineage>
</organism>
<protein>
    <submittedName>
        <fullName evidence="5">ABC transporter ATP-binding protein</fullName>
    </submittedName>
</protein>
<dbReference type="InterPro" id="IPR027417">
    <property type="entry name" value="P-loop_NTPase"/>
</dbReference>
<sequence length="222" mass="23294">MGPQGPGLRVLGLRHGFDGGMAIELGELSLSPGALVVLTGASGSGKSTLLYLLSGLIAPQAGQVLWGGTDLARLSERARDRWRRQNAGFVFQDFHLLTELSPLQNVLIPAGFGRFSARALRGRAETLLARFGVPARPRAAVLSRGEQQRTALARALLGDPAILFADEPTASLDAGAGREVADCLHQLAGEGRLIIAASHDPALIARADLRLHLAHGRIGGAP</sequence>
<feature type="domain" description="ABC transporter" evidence="4">
    <location>
        <begin position="8"/>
        <end position="221"/>
    </location>
</feature>
<dbReference type="SMART" id="SM00382">
    <property type="entry name" value="AAA"/>
    <property type="match status" value="1"/>
</dbReference>
<dbReference type="InterPro" id="IPR003593">
    <property type="entry name" value="AAA+_ATPase"/>
</dbReference>
<evidence type="ECO:0000256" key="2">
    <source>
        <dbReference type="ARBA" id="ARBA00022741"/>
    </source>
</evidence>
<evidence type="ECO:0000256" key="3">
    <source>
        <dbReference type="ARBA" id="ARBA00022840"/>
    </source>
</evidence>
<dbReference type="Proteomes" id="UP001595721">
    <property type="component" value="Unassembled WGS sequence"/>
</dbReference>
<comment type="similarity">
    <text evidence="1">Belongs to the ABC transporter superfamily.</text>
</comment>
<name>A0ABV7QWP9_9RHOB</name>
<evidence type="ECO:0000259" key="4">
    <source>
        <dbReference type="PROSITE" id="PS50893"/>
    </source>
</evidence>
<dbReference type="Gene3D" id="3.40.50.300">
    <property type="entry name" value="P-loop containing nucleotide triphosphate hydrolases"/>
    <property type="match status" value="1"/>
</dbReference>
<dbReference type="GO" id="GO:0005524">
    <property type="term" value="F:ATP binding"/>
    <property type="evidence" value="ECO:0007669"/>
    <property type="project" value="UniProtKB-KW"/>
</dbReference>
<dbReference type="PROSITE" id="PS50893">
    <property type="entry name" value="ABC_TRANSPORTER_2"/>
    <property type="match status" value="1"/>
</dbReference>
<dbReference type="InterPro" id="IPR003439">
    <property type="entry name" value="ABC_transporter-like_ATP-bd"/>
</dbReference>
<dbReference type="RefSeq" id="WP_374421692.1">
    <property type="nucleotide sequence ID" value="NZ_JBHRXJ010000001.1"/>
</dbReference>
<evidence type="ECO:0000256" key="1">
    <source>
        <dbReference type="ARBA" id="ARBA00005417"/>
    </source>
</evidence>
<dbReference type="PANTHER" id="PTHR24220">
    <property type="entry name" value="IMPORT ATP-BINDING PROTEIN"/>
    <property type="match status" value="1"/>
</dbReference>
<comment type="caution">
    <text evidence="5">The sequence shown here is derived from an EMBL/GenBank/DDBJ whole genome shotgun (WGS) entry which is preliminary data.</text>
</comment>